<dbReference type="AlphaFoldDB" id="A0A811UG38"/>
<keyword evidence="2" id="KW-1185">Reference proteome</keyword>
<accession>A0A811UG38</accession>
<feature type="non-terminal residue" evidence="1">
    <location>
        <position position="1"/>
    </location>
</feature>
<protein>
    <submittedName>
        <fullName evidence="1">(Mediterranean fruit fly) hypothetical protein</fullName>
    </submittedName>
</protein>
<organism evidence="1 2">
    <name type="scientific">Ceratitis capitata</name>
    <name type="common">Mediterranean fruit fly</name>
    <name type="synonym">Tephritis capitata</name>
    <dbReference type="NCBI Taxonomy" id="7213"/>
    <lineage>
        <taxon>Eukaryota</taxon>
        <taxon>Metazoa</taxon>
        <taxon>Ecdysozoa</taxon>
        <taxon>Arthropoda</taxon>
        <taxon>Hexapoda</taxon>
        <taxon>Insecta</taxon>
        <taxon>Pterygota</taxon>
        <taxon>Neoptera</taxon>
        <taxon>Endopterygota</taxon>
        <taxon>Diptera</taxon>
        <taxon>Brachycera</taxon>
        <taxon>Muscomorpha</taxon>
        <taxon>Tephritoidea</taxon>
        <taxon>Tephritidae</taxon>
        <taxon>Ceratitis</taxon>
        <taxon>Ceratitis</taxon>
    </lineage>
</organism>
<gene>
    <name evidence="1" type="ORF">CCAP1982_LOCUS5941</name>
</gene>
<evidence type="ECO:0000313" key="1">
    <source>
        <dbReference type="EMBL" id="CAD6997308.1"/>
    </source>
</evidence>
<evidence type="ECO:0000313" key="2">
    <source>
        <dbReference type="Proteomes" id="UP000606786"/>
    </source>
</evidence>
<reference evidence="1" key="1">
    <citation type="submission" date="2020-11" db="EMBL/GenBank/DDBJ databases">
        <authorList>
            <person name="Whitehead M."/>
        </authorList>
    </citation>
    <scope>NUCLEOTIDE SEQUENCE</scope>
    <source>
        <strain evidence="1">EGII</strain>
    </source>
</reference>
<proteinExistence type="predicted"/>
<sequence>ISHLASYLNTYFMDMPYNCSNNNQPQIEAKSNTYFMDMPYNCSNNNQPQIEAKSSAAY</sequence>
<dbReference type="Proteomes" id="UP000606786">
    <property type="component" value="Unassembled WGS sequence"/>
</dbReference>
<name>A0A811UG38_CERCA</name>
<comment type="caution">
    <text evidence="1">The sequence shown here is derived from an EMBL/GenBank/DDBJ whole genome shotgun (WGS) entry which is preliminary data.</text>
</comment>
<dbReference type="EMBL" id="CAJHJT010000012">
    <property type="protein sequence ID" value="CAD6997308.1"/>
    <property type="molecule type" value="Genomic_DNA"/>
</dbReference>